<proteinExistence type="predicted"/>
<feature type="chain" id="PRO_5045242130" evidence="2">
    <location>
        <begin position="20"/>
        <end position="89"/>
    </location>
</feature>
<feature type="region of interest" description="Disordered" evidence="1">
    <location>
        <begin position="35"/>
        <end position="75"/>
    </location>
</feature>
<name>A0ABP0FN53_CLALP</name>
<organism evidence="3 4">
    <name type="scientific">Clavelina lepadiformis</name>
    <name type="common">Light-bulb sea squirt</name>
    <name type="synonym">Ascidia lepadiformis</name>
    <dbReference type="NCBI Taxonomy" id="159417"/>
    <lineage>
        <taxon>Eukaryota</taxon>
        <taxon>Metazoa</taxon>
        <taxon>Chordata</taxon>
        <taxon>Tunicata</taxon>
        <taxon>Ascidiacea</taxon>
        <taxon>Aplousobranchia</taxon>
        <taxon>Clavelinidae</taxon>
        <taxon>Clavelina</taxon>
    </lineage>
</organism>
<sequence length="89" mass="9559">MKLAFLFLSFTCYVIVTYSQECRQVMMTVCDDDGMTSRSEKGEKGEVGLPGKAGRAGMKGSKGDPGRVGRKGKSCDLGSLGGDIMRKLE</sequence>
<evidence type="ECO:0000313" key="4">
    <source>
        <dbReference type="Proteomes" id="UP001642483"/>
    </source>
</evidence>
<dbReference type="Proteomes" id="UP001642483">
    <property type="component" value="Unassembled WGS sequence"/>
</dbReference>
<keyword evidence="4" id="KW-1185">Reference proteome</keyword>
<gene>
    <name evidence="3" type="ORF">CVLEPA_LOCUS11307</name>
</gene>
<keyword evidence="2" id="KW-0732">Signal</keyword>
<feature type="signal peptide" evidence="2">
    <location>
        <begin position="1"/>
        <end position="19"/>
    </location>
</feature>
<evidence type="ECO:0000256" key="2">
    <source>
        <dbReference type="SAM" id="SignalP"/>
    </source>
</evidence>
<dbReference type="EMBL" id="CAWYQH010000079">
    <property type="protein sequence ID" value="CAK8681068.1"/>
    <property type="molecule type" value="Genomic_DNA"/>
</dbReference>
<evidence type="ECO:0000256" key="1">
    <source>
        <dbReference type="SAM" id="MobiDB-lite"/>
    </source>
</evidence>
<evidence type="ECO:0000313" key="3">
    <source>
        <dbReference type="EMBL" id="CAK8681068.1"/>
    </source>
</evidence>
<reference evidence="3 4" key="1">
    <citation type="submission" date="2024-02" db="EMBL/GenBank/DDBJ databases">
        <authorList>
            <person name="Daric V."/>
            <person name="Darras S."/>
        </authorList>
    </citation>
    <scope>NUCLEOTIDE SEQUENCE [LARGE SCALE GENOMIC DNA]</scope>
</reference>
<feature type="non-terminal residue" evidence="3">
    <location>
        <position position="89"/>
    </location>
</feature>
<accession>A0ABP0FN53</accession>
<protein>
    <submittedName>
        <fullName evidence="3">Uncharacterized protein</fullName>
    </submittedName>
</protein>
<comment type="caution">
    <text evidence="3">The sequence shown here is derived from an EMBL/GenBank/DDBJ whole genome shotgun (WGS) entry which is preliminary data.</text>
</comment>